<protein>
    <submittedName>
        <fullName evidence="4">Extracellular solute-binding protein family 1</fullName>
    </submittedName>
</protein>
<dbReference type="OrthoDB" id="41208at2"/>
<dbReference type="HOGENOM" id="CLU_031285_12_4_12"/>
<dbReference type="GO" id="GO:0042597">
    <property type="term" value="C:periplasmic space"/>
    <property type="evidence" value="ECO:0007669"/>
    <property type="project" value="UniProtKB-SubCell"/>
</dbReference>
<evidence type="ECO:0000256" key="1">
    <source>
        <dbReference type="ARBA" id="ARBA00004418"/>
    </source>
</evidence>
<dbReference type="AlphaFoldDB" id="F8EWT1"/>
<dbReference type="SUPFAM" id="SSF53850">
    <property type="entry name" value="Periplasmic binding protein-like II"/>
    <property type="match status" value="1"/>
</dbReference>
<dbReference type="InterPro" id="IPR006059">
    <property type="entry name" value="SBP"/>
</dbReference>
<comment type="subcellular location">
    <subcellularLocation>
        <location evidence="1">Periplasm</location>
    </subcellularLocation>
</comment>
<dbReference type="PANTHER" id="PTHR43649">
    <property type="entry name" value="ARABINOSE-BINDING PROTEIN-RELATED"/>
    <property type="match status" value="1"/>
</dbReference>
<accession>F8EWT1</accession>
<dbReference type="Proteomes" id="UP000000503">
    <property type="component" value="Chromosome"/>
</dbReference>
<feature type="chain" id="PRO_5003376532" evidence="3">
    <location>
        <begin position="20"/>
        <end position="408"/>
    </location>
</feature>
<dbReference type="EMBL" id="CP002868">
    <property type="protein sequence ID" value="AEJ18317.1"/>
    <property type="molecule type" value="Genomic_DNA"/>
</dbReference>
<reference evidence="5" key="1">
    <citation type="journal article" date="2013" name="Stand. Genomic Sci.">
        <title>Genome sequence of the thermophilic fresh-water bacterium Spirochaeta caldaria type strain (H1(T)), reclassification of Spirochaeta caldaria, Spirochaeta stenostrepta, and Spirochaeta zuelzerae in the genus Treponema as Treponema caldaria comb. nov., Treponema stenostrepta comb. nov., and Treponema zuelzerae comb. nov., and emendation of the genus Treponema.</title>
        <authorList>
            <person name="Abt B."/>
            <person name="Goker M."/>
            <person name="Scheuner C."/>
            <person name="Han C."/>
            <person name="Lu M."/>
            <person name="Misra M."/>
            <person name="Lapidus A."/>
            <person name="Nolan M."/>
            <person name="Lucas S."/>
            <person name="Hammon N."/>
            <person name="Deshpande S."/>
            <person name="Cheng J.F."/>
            <person name="Tapia R."/>
            <person name="Goodwin L.A."/>
            <person name="Pitluck S."/>
            <person name="Liolios K."/>
            <person name="Pagani I."/>
            <person name="Ivanova N."/>
            <person name="Mavromatis K."/>
            <person name="Mikhailova N."/>
            <person name="Huntemann M."/>
            <person name="Pati A."/>
            <person name="Chen A."/>
            <person name="Palaniappan K."/>
            <person name="Land M."/>
            <person name="Hauser L."/>
            <person name="Jeffries C.D."/>
            <person name="Rohde M."/>
            <person name="Spring S."/>
            <person name="Gronow S."/>
            <person name="Detter J.C."/>
            <person name="Bristow J."/>
            <person name="Eisen J.A."/>
            <person name="Markowitz V."/>
            <person name="Hugenholtz P."/>
            <person name="Kyrpides N.C."/>
            <person name="Woyke T."/>
            <person name="Klenk H.P."/>
        </authorList>
    </citation>
    <scope>NUCLEOTIDE SEQUENCE</scope>
    <source>
        <strain evidence="5">ATCC 51460 / DSM 7334 / H1</strain>
    </source>
</reference>
<dbReference type="Gene3D" id="3.40.190.10">
    <property type="entry name" value="Periplasmic binding protein-like II"/>
    <property type="match status" value="2"/>
</dbReference>
<dbReference type="eggNOG" id="COG1653">
    <property type="taxonomic scope" value="Bacteria"/>
</dbReference>
<gene>
    <name evidence="4" type="ordered locus">Spica_0149</name>
</gene>
<proteinExistence type="inferred from homology"/>
<evidence type="ECO:0000313" key="5">
    <source>
        <dbReference type="Proteomes" id="UP000000503"/>
    </source>
</evidence>
<comment type="similarity">
    <text evidence="2">Belongs to the bacterial solute-binding protein 1 family.</text>
</comment>
<dbReference type="InterPro" id="IPR050490">
    <property type="entry name" value="Bact_solute-bd_prot1"/>
</dbReference>
<keyword evidence="3" id="KW-0732">Signal</keyword>
<dbReference type="Pfam" id="PF01547">
    <property type="entry name" value="SBP_bac_1"/>
    <property type="match status" value="1"/>
</dbReference>
<organism evidence="4 5">
    <name type="scientific">Gracilinema caldarium (strain ATCC 51460 / DSM 7334 / H1)</name>
    <name type="common">Treponema caldarium</name>
    <dbReference type="NCBI Taxonomy" id="744872"/>
    <lineage>
        <taxon>Bacteria</taxon>
        <taxon>Pseudomonadati</taxon>
        <taxon>Spirochaetota</taxon>
        <taxon>Spirochaetia</taxon>
        <taxon>Spirochaetales</taxon>
        <taxon>Breznakiellaceae</taxon>
        <taxon>Gracilinema</taxon>
    </lineage>
</organism>
<dbReference type="RefSeq" id="WP_013967630.1">
    <property type="nucleotide sequence ID" value="NC_015732.1"/>
</dbReference>
<evidence type="ECO:0000256" key="2">
    <source>
        <dbReference type="ARBA" id="ARBA00008520"/>
    </source>
</evidence>
<feature type="signal peptide" evidence="3">
    <location>
        <begin position="1"/>
        <end position="19"/>
    </location>
</feature>
<evidence type="ECO:0000313" key="4">
    <source>
        <dbReference type="EMBL" id="AEJ18317.1"/>
    </source>
</evidence>
<evidence type="ECO:0000256" key="3">
    <source>
        <dbReference type="SAM" id="SignalP"/>
    </source>
</evidence>
<name>F8EWT1_GRAC1</name>
<sequence length="408" mass="45323">MKKYLAVIVACSIAATAFASGSNELVINSYMSDQAPKETFQKLVDDFQKKNPDIKVTVNTTAHEQFKTLLPSWLTSKQAPDVVTWFAGYRMQAFAEKGLLEPINDVFPGGSFEAEFPPAFKTASSYNGNIYFMPQSWYWWAVYYNKDVFTKLNLSIPKTADEFMAVCDKLKAAGIAPIAIGAKDTWTAGGWFDYMDSAVNGGEFHVKLTKGEVPYTDPAVKKTFGYIAEMAKRGYFMPNAASYSWQEAANILFRGEAGMYLMGQFIKDVAPADVKDKIDFFRFPSFGRSDYAVDTPTDGFMIPKNAKNKEAAKKFMAYLATAEAQEKFCKPLGRLAANKKVPVPNADAQRGLDMVLGAKTAMQFYDRDAPEEMAAKGMNAIVDIIANPSQLDSILTALDKERVRIYSK</sequence>
<dbReference type="STRING" id="744872.Spica_0149"/>
<keyword evidence="5" id="KW-1185">Reference proteome</keyword>
<dbReference type="KEGG" id="scd:Spica_0149"/>